<comment type="caution">
    <text evidence="1">The sequence shown here is derived from an EMBL/GenBank/DDBJ whole genome shotgun (WGS) entry which is preliminary data.</text>
</comment>
<name>A0A0R1KH67_9LACO</name>
<dbReference type="AlphaFoldDB" id="A0A0R1KH67"/>
<sequence>MTEFLTKTINAMNIPFIIRLAFDHKDDKNEDIMIGTYEKMNRYLEQIDIQYSPFRDNSLVSRFQRGDKQPLLNSDAFKSFYSKTVVVGELSNGSFEVYFNGAPTKLIKSWAIEQSFNKYLIPLFENDNVIGISLEGRGNAKFAVRPSTDFEWKIQTVLKDYNMRYGSISTAKIDSRTKYLEKDQMDAIQELAVVGNDLMDTDIWANVGIVAGTEKFTDLIQSSYLSGMLIDNEESIIFAEGVLNRHHNEKTLNLDKIREK</sequence>
<organism evidence="1 2">
    <name type="scientific">Companilactobacillus nodensis DSM 19682 = JCM 14932 = NBRC 107160</name>
    <dbReference type="NCBI Taxonomy" id="1423775"/>
    <lineage>
        <taxon>Bacteria</taxon>
        <taxon>Bacillati</taxon>
        <taxon>Bacillota</taxon>
        <taxon>Bacilli</taxon>
        <taxon>Lactobacillales</taxon>
        <taxon>Lactobacillaceae</taxon>
        <taxon>Companilactobacillus</taxon>
    </lineage>
</organism>
<evidence type="ECO:0000313" key="1">
    <source>
        <dbReference type="EMBL" id="KRK80867.1"/>
    </source>
</evidence>
<accession>A0A0R1KH67</accession>
<dbReference type="STRING" id="1423775.FD03_GL001001"/>
<dbReference type="OrthoDB" id="9778595at2"/>
<evidence type="ECO:0008006" key="3">
    <source>
        <dbReference type="Google" id="ProtNLM"/>
    </source>
</evidence>
<dbReference type="EMBL" id="AZDZ01000002">
    <property type="protein sequence ID" value="KRK80867.1"/>
    <property type="molecule type" value="Genomic_DNA"/>
</dbReference>
<evidence type="ECO:0000313" key="2">
    <source>
        <dbReference type="Proteomes" id="UP000051248"/>
    </source>
</evidence>
<dbReference type="RefSeq" id="WP_056979611.1">
    <property type="nucleotide sequence ID" value="NZ_AZDZ01000002.1"/>
</dbReference>
<protein>
    <recommendedName>
        <fullName evidence="3">FAD:protein FMN transferase</fullName>
    </recommendedName>
</protein>
<reference evidence="1 2" key="1">
    <citation type="journal article" date="2015" name="Genome Announc.">
        <title>Expanding the biotechnology potential of lactobacilli through comparative genomics of 213 strains and associated genera.</title>
        <authorList>
            <person name="Sun Z."/>
            <person name="Harris H.M."/>
            <person name="McCann A."/>
            <person name="Guo C."/>
            <person name="Argimon S."/>
            <person name="Zhang W."/>
            <person name="Yang X."/>
            <person name="Jeffery I.B."/>
            <person name="Cooney J.C."/>
            <person name="Kagawa T.F."/>
            <person name="Liu W."/>
            <person name="Song Y."/>
            <person name="Salvetti E."/>
            <person name="Wrobel A."/>
            <person name="Rasinkangas P."/>
            <person name="Parkhill J."/>
            <person name="Rea M.C."/>
            <person name="O'Sullivan O."/>
            <person name="Ritari J."/>
            <person name="Douillard F.P."/>
            <person name="Paul Ross R."/>
            <person name="Yang R."/>
            <person name="Briner A.E."/>
            <person name="Felis G.E."/>
            <person name="de Vos W.M."/>
            <person name="Barrangou R."/>
            <person name="Klaenhammer T.R."/>
            <person name="Caufield P.W."/>
            <person name="Cui Y."/>
            <person name="Zhang H."/>
            <person name="O'Toole P.W."/>
        </authorList>
    </citation>
    <scope>NUCLEOTIDE SEQUENCE [LARGE SCALE GENOMIC DNA]</scope>
    <source>
        <strain evidence="1 2">DSM 19682</strain>
    </source>
</reference>
<proteinExistence type="predicted"/>
<dbReference type="SUPFAM" id="SSF143631">
    <property type="entry name" value="ApbE-like"/>
    <property type="match status" value="1"/>
</dbReference>
<keyword evidence="2" id="KW-1185">Reference proteome</keyword>
<dbReference type="PATRIC" id="fig|1423775.4.peg.1029"/>
<dbReference type="eggNOG" id="COG1477">
    <property type="taxonomic scope" value="Bacteria"/>
</dbReference>
<dbReference type="Gene3D" id="3.10.520.10">
    <property type="entry name" value="ApbE-like domains"/>
    <property type="match status" value="2"/>
</dbReference>
<dbReference type="Proteomes" id="UP000051248">
    <property type="component" value="Unassembled WGS sequence"/>
</dbReference>
<dbReference type="InterPro" id="IPR003374">
    <property type="entry name" value="ApbE-like_sf"/>
</dbReference>
<gene>
    <name evidence="1" type="ORF">FD03_GL001001</name>
</gene>